<evidence type="ECO:0000259" key="3">
    <source>
        <dbReference type="Pfam" id="PF02230"/>
    </source>
</evidence>
<name>A0A1Y2T5H9_SYMTR</name>
<dbReference type="InterPro" id="IPR050565">
    <property type="entry name" value="LYPA1-2/EST-like"/>
</dbReference>
<reference evidence="5" key="1">
    <citation type="submission" date="2016-04" db="EMBL/GenBank/DDBJ databases">
        <authorList>
            <person name="Antunes L.P."/>
            <person name="Martins L.F."/>
            <person name="Pereira R.V."/>
            <person name="Thomas A.M."/>
            <person name="Barbosa D."/>
            <person name="Nascimento L."/>
            <person name="Silva G.M."/>
            <person name="Condomitti G.W."/>
            <person name="Digiampietri L.A."/>
            <person name="Lombardi K.C."/>
            <person name="Ramos P.L."/>
            <person name="Quaggio R.B."/>
            <person name="Oliveira J.C."/>
            <person name="Pascon R.C."/>
            <person name="Cruz J.B."/>
            <person name="Silva A.M."/>
            <person name="Setubal J.C."/>
        </authorList>
    </citation>
    <scope>NUCLEOTIDE SEQUENCE [LARGE SCALE GENOMIC DNA]</scope>
</reference>
<dbReference type="Gene3D" id="3.40.50.1820">
    <property type="entry name" value="alpha/beta hydrolase"/>
    <property type="match status" value="1"/>
</dbReference>
<proteinExistence type="inferred from homology"/>
<keyword evidence="2" id="KW-0378">Hydrolase</keyword>
<gene>
    <name evidence="4" type="ORF">A6D92_11750</name>
</gene>
<dbReference type="Pfam" id="PF02230">
    <property type="entry name" value="Abhydrolase_2"/>
    <property type="match status" value="1"/>
</dbReference>
<evidence type="ECO:0000256" key="2">
    <source>
        <dbReference type="ARBA" id="ARBA00022801"/>
    </source>
</evidence>
<protein>
    <recommendedName>
        <fullName evidence="3">Phospholipase/carboxylesterase/thioesterase domain-containing protein</fullName>
    </recommendedName>
</protein>
<evidence type="ECO:0000313" key="5">
    <source>
        <dbReference type="Proteomes" id="UP000194267"/>
    </source>
</evidence>
<dbReference type="PANTHER" id="PTHR10655:SF17">
    <property type="entry name" value="LYSOPHOSPHOLIPASE-LIKE PROTEIN 1"/>
    <property type="match status" value="1"/>
</dbReference>
<dbReference type="SUPFAM" id="SSF53474">
    <property type="entry name" value="alpha/beta-Hydrolases"/>
    <property type="match status" value="1"/>
</dbReference>
<dbReference type="AlphaFoldDB" id="A0A1Y2T5H9"/>
<accession>A0A1Y2T5H9</accession>
<feature type="domain" description="Phospholipase/carboxylesterase/thioesterase" evidence="3">
    <location>
        <begin position="10"/>
        <end position="208"/>
    </location>
</feature>
<organism evidence="4 5">
    <name type="scientific">Symbiobacterium thermophilum</name>
    <dbReference type="NCBI Taxonomy" id="2734"/>
    <lineage>
        <taxon>Bacteria</taxon>
        <taxon>Bacillati</taxon>
        <taxon>Bacillota</taxon>
        <taxon>Clostridia</taxon>
        <taxon>Eubacteriales</taxon>
        <taxon>Symbiobacteriaceae</taxon>
        <taxon>Symbiobacterium</taxon>
    </lineage>
</organism>
<comment type="similarity">
    <text evidence="1">Belongs to the AB hydrolase superfamily. AB hydrolase 2 family.</text>
</comment>
<dbReference type="InterPro" id="IPR029058">
    <property type="entry name" value="AB_hydrolase_fold"/>
</dbReference>
<dbReference type="PANTHER" id="PTHR10655">
    <property type="entry name" value="LYSOPHOSPHOLIPASE-RELATED"/>
    <property type="match status" value="1"/>
</dbReference>
<evidence type="ECO:0000313" key="4">
    <source>
        <dbReference type="EMBL" id="OTA40927.1"/>
    </source>
</evidence>
<comment type="caution">
    <text evidence="4">The sequence shown here is derived from an EMBL/GenBank/DDBJ whole genome shotgun (WGS) entry which is preliminary data.</text>
</comment>
<evidence type="ECO:0000256" key="1">
    <source>
        <dbReference type="ARBA" id="ARBA00006499"/>
    </source>
</evidence>
<dbReference type="Proteomes" id="UP000194267">
    <property type="component" value="Unassembled WGS sequence"/>
</dbReference>
<dbReference type="EMBL" id="LWLV01001001">
    <property type="protein sequence ID" value="OTA40927.1"/>
    <property type="molecule type" value="Genomic_DNA"/>
</dbReference>
<dbReference type="GO" id="GO:0016787">
    <property type="term" value="F:hydrolase activity"/>
    <property type="evidence" value="ECO:0007669"/>
    <property type="project" value="UniProtKB-KW"/>
</dbReference>
<dbReference type="InterPro" id="IPR003140">
    <property type="entry name" value="PLipase/COase/thioEstase"/>
</dbReference>
<sequence>MLRYDQYVPSDARDGAPLFVLLHGRGSYKGDLMGLQPYLPASALVVTPEAPFPAAPWGYGPGWAWYRLQERGIPEPESFRESQRALAEFLAELPARLPVRPGPVILGGFSQGGVMSLGYALMHPGAVPMVINFSGFLPVHPDVAVTPVSVRGTRIFWGHGERDPAIPYELALEGQKRLRAAGADLTACTYPMGHAISPEELADMVTWVEQGLSRAMAP</sequence>